<dbReference type="CDD" id="cd10434">
    <property type="entry name" value="GIY-YIG_UvrC_Cho"/>
    <property type="match status" value="1"/>
</dbReference>
<dbReference type="Gene3D" id="3.40.1440.10">
    <property type="entry name" value="GIY-YIG endonuclease"/>
    <property type="match status" value="1"/>
</dbReference>
<dbReference type="PANTHER" id="PTHR30562">
    <property type="entry name" value="UVRC/OXIDOREDUCTASE"/>
    <property type="match status" value="1"/>
</dbReference>
<evidence type="ECO:0000256" key="8">
    <source>
        <dbReference type="ARBA" id="ARBA00042138"/>
    </source>
</evidence>
<dbReference type="InterPro" id="IPR013520">
    <property type="entry name" value="Ribonucl_H"/>
</dbReference>
<dbReference type="Pfam" id="PF01541">
    <property type="entry name" value="GIY-YIG"/>
    <property type="match status" value="1"/>
</dbReference>
<feature type="domain" description="GIY-YIG" evidence="10">
    <location>
        <begin position="195"/>
        <end position="271"/>
    </location>
</feature>
<name>A0ABS7XGN2_9FLAO</name>
<keyword evidence="3" id="KW-0378">Hydrolase</keyword>
<evidence type="ECO:0000256" key="4">
    <source>
        <dbReference type="ARBA" id="ARBA00022881"/>
    </source>
</evidence>
<evidence type="ECO:0000256" key="2">
    <source>
        <dbReference type="ARBA" id="ARBA00022769"/>
    </source>
</evidence>
<dbReference type="PANTHER" id="PTHR30562:SF10">
    <property type="entry name" value="EXCINUCLEASE CHO"/>
    <property type="match status" value="1"/>
</dbReference>
<dbReference type="InterPro" id="IPR006054">
    <property type="entry name" value="DnaQ"/>
</dbReference>
<keyword evidence="6" id="KW-0742">SOS response</keyword>
<evidence type="ECO:0000256" key="6">
    <source>
        <dbReference type="ARBA" id="ARBA00023236"/>
    </source>
</evidence>
<keyword evidence="1" id="KW-0227">DNA damage</keyword>
<keyword evidence="5" id="KW-0234">DNA repair</keyword>
<dbReference type="NCBIfam" id="TIGR00573">
    <property type="entry name" value="dnaq"/>
    <property type="match status" value="1"/>
</dbReference>
<dbReference type="InterPro" id="IPR000305">
    <property type="entry name" value="GIY-YIG_endonuc"/>
</dbReference>
<evidence type="ECO:0000256" key="9">
    <source>
        <dbReference type="ARBA" id="ARBA00042732"/>
    </source>
</evidence>
<keyword evidence="4" id="KW-0267">Excision nuclease</keyword>
<dbReference type="InterPro" id="IPR047296">
    <property type="entry name" value="GIY-YIG_UvrC_Cho"/>
</dbReference>
<dbReference type="Gene3D" id="3.30.420.10">
    <property type="entry name" value="Ribonuclease H-like superfamily/Ribonuclease H"/>
    <property type="match status" value="1"/>
</dbReference>
<dbReference type="SUPFAM" id="SSF53098">
    <property type="entry name" value="Ribonuclease H-like"/>
    <property type="match status" value="1"/>
</dbReference>
<comment type="caution">
    <text evidence="11">The sequence shown here is derived from an EMBL/GenBank/DDBJ whole genome shotgun (WGS) entry which is preliminary data.</text>
</comment>
<proteinExistence type="predicted"/>
<dbReference type="SUPFAM" id="SSF82771">
    <property type="entry name" value="GIY-YIG endonuclease"/>
    <property type="match status" value="1"/>
</dbReference>
<dbReference type="InterPro" id="IPR036397">
    <property type="entry name" value="RNaseH_sf"/>
</dbReference>
<keyword evidence="2" id="KW-0228">DNA excision</keyword>
<evidence type="ECO:0000256" key="3">
    <source>
        <dbReference type="ARBA" id="ARBA00022801"/>
    </source>
</evidence>
<sequence>MYAILDIESTGGKYNEEGITEIAIYKFDGHEVVDQFISLVNPERKIQSFVVGLTGINNEMLHHAPKFYEVAKRIIEITEGCIIVAHNAKFDYRMLRLEFDRLGYNFERKTLCTVKLSKKLLPGFESYSLGKLVKKLGIPITDRHRANGDALATVKLFKLLLEKDTDKEIISSNLKLNSISSVDQKLIRLIEDLPNAVGVYYFSDNQGEIIYVGKSNDIKKRANQHFTSDAPKSKEIQEHVTSIDFEKTGNELLALLKENQSIKKLKPKFNSALKKDLFSHGLYAFTDHNGYINLCVTKLNPKESYITSFTNFQQGKAFMERALETYALCQKLTGLHKTKGACFNYTIKQCDGACIGEETPEIYNKRVKQLIDFYDYQNKNMIIQDRGRHPGEKSVVLIENGELAGAGYTELNFQVEKISILKNVINPMENDRDTQHIIQSYLRKTHKTMKIINYK</sequence>
<evidence type="ECO:0000313" key="12">
    <source>
        <dbReference type="Proteomes" id="UP001199314"/>
    </source>
</evidence>
<dbReference type="RefSeq" id="WP_224460475.1">
    <property type="nucleotide sequence ID" value="NZ_JAIQZE010000003.1"/>
</dbReference>
<evidence type="ECO:0000256" key="1">
    <source>
        <dbReference type="ARBA" id="ARBA00022763"/>
    </source>
</evidence>
<dbReference type="InterPro" id="IPR012337">
    <property type="entry name" value="RNaseH-like_sf"/>
</dbReference>
<dbReference type="CDD" id="cd06127">
    <property type="entry name" value="DEDDh"/>
    <property type="match status" value="1"/>
</dbReference>
<gene>
    <name evidence="11" type="ORF">LB452_04190</name>
</gene>
<evidence type="ECO:0000256" key="7">
    <source>
        <dbReference type="ARBA" id="ARBA00040756"/>
    </source>
</evidence>
<dbReference type="SMART" id="SM00465">
    <property type="entry name" value="GIYc"/>
    <property type="match status" value="1"/>
</dbReference>
<keyword evidence="12" id="KW-1185">Reference proteome</keyword>
<dbReference type="EMBL" id="JAIQZE010000003">
    <property type="protein sequence ID" value="MBZ9778117.1"/>
    <property type="molecule type" value="Genomic_DNA"/>
</dbReference>
<reference evidence="12" key="1">
    <citation type="submission" date="2023-07" db="EMBL/GenBank/DDBJ databases">
        <title>Novel species isolated from saline lakes on Tibetan Plateau.</title>
        <authorList>
            <person name="Lu H."/>
        </authorList>
    </citation>
    <scope>NUCLEOTIDE SEQUENCE [LARGE SCALE GENOMIC DNA]</scope>
    <source>
        <strain evidence="12">CAK8W</strain>
    </source>
</reference>
<organism evidence="11 12">
    <name type="scientific">Psychroflexus longus</name>
    <dbReference type="NCBI Taxonomy" id="2873596"/>
    <lineage>
        <taxon>Bacteria</taxon>
        <taxon>Pseudomonadati</taxon>
        <taxon>Bacteroidota</taxon>
        <taxon>Flavobacteriia</taxon>
        <taxon>Flavobacteriales</taxon>
        <taxon>Flavobacteriaceae</taxon>
        <taxon>Psychroflexus</taxon>
    </lineage>
</organism>
<evidence type="ECO:0000256" key="5">
    <source>
        <dbReference type="ARBA" id="ARBA00023204"/>
    </source>
</evidence>
<evidence type="ECO:0000259" key="10">
    <source>
        <dbReference type="PROSITE" id="PS50164"/>
    </source>
</evidence>
<dbReference type="Proteomes" id="UP001199314">
    <property type="component" value="Unassembled WGS sequence"/>
</dbReference>
<dbReference type="InterPro" id="IPR035901">
    <property type="entry name" value="GIY-YIG_endonuc_sf"/>
</dbReference>
<accession>A0ABS7XGN2</accession>
<dbReference type="PROSITE" id="PS50164">
    <property type="entry name" value="GIY_YIG"/>
    <property type="match status" value="1"/>
</dbReference>
<evidence type="ECO:0000313" key="11">
    <source>
        <dbReference type="EMBL" id="MBZ9778117.1"/>
    </source>
</evidence>
<dbReference type="InterPro" id="IPR050066">
    <property type="entry name" value="UvrABC_protein_C"/>
</dbReference>
<protein>
    <recommendedName>
        <fullName evidence="7">Excinuclease cho</fullName>
    </recommendedName>
    <alternativeName>
        <fullName evidence="9">Endonuclease cho</fullName>
    </alternativeName>
    <alternativeName>
        <fullName evidence="8">UvrC homolog protein</fullName>
    </alternativeName>
</protein>
<dbReference type="SMART" id="SM00479">
    <property type="entry name" value="EXOIII"/>
    <property type="match status" value="1"/>
</dbReference>
<dbReference type="Pfam" id="PF00929">
    <property type="entry name" value="RNase_T"/>
    <property type="match status" value="1"/>
</dbReference>